<comment type="catalytic activity">
    <reaction evidence="8">
        <text>a primary alcohol + NAD(+) = an aldehyde + NADH + H(+)</text>
        <dbReference type="Rhea" id="RHEA:10736"/>
        <dbReference type="ChEBI" id="CHEBI:15378"/>
        <dbReference type="ChEBI" id="CHEBI:15734"/>
        <dbReference type="ChEBI" id="CHEBI:17478"/>
        <dbReference type="ChEBI" id="CHEBI:57540"/>
        <dbReference type="ChEBI" id="CHEBI:57945"/>
        <dbReference type="EC" id="1.1.1.1"/>
    </reaction>
</comment>
<evidence type="ECO:0000256" key="6">
    <source>
        <dbReference type="ARBA" id="ARBA00023002"/>
    </source>
</evidence>
<evidence type="ECO:0000313" key="13">
    <source>
        <dbReference type="Proteomes" id="UP001500621"/>
    </source>
</evidence>
<evidence type="ECO:0000256" key="8">
    <source>
        <dbReference type="ARBA" id="ARBA00049243"/>
    </source>
</evidence>
<gene>
    <name evidence="12" type="ORF">GCM10023226_05200</name>
</gene>
<accession>A0ABP8VSN7</accession>
<sequence>MLALQLTSDGMRLAEVPEPEPGPGEVLVEVTAAGLCHSDLTVAARRPDELGFALPVVLGHELAGTVAQVGAGVDGWQAGNAVAGYGPRGCGTCTGCVGGRVNYCRVGSDRRPPGLGADGALAQYVVVEAGSLVAADGVPALQAAALTDAGLTAHHAIARTGVGEGAVVVVIGVGGLGHAAVQLLRERGCRIVALDVEQAKLDLALWLGAEAALTSVRGVEADIADLTHGEGVDAVLDFVASDATLGLAAGVLGRDGVLSIVGVGAGRLPVGMHAVALGTRVDTPFWGTREELVEVLDLCRSGRLTLEVESVGLEDVEAAYARLAAGQVLGRVAAVPRAGTAERR</sequence>
<dbReference type="InterPro" id="IPR013149">
    <property type="entry name" value="ADH-like_C"/>
</dbReference>
<dbReference type="InterPro" id="IPR011032">
    <property type="entry name" value="GroES-like_sf"/>
</dbReference>
<dbReference type="InterPro" id="IPR013154">
    <property type="entry name" value="ADH-like_N"/>
</dbReference>
<dbReference type="SUPFAM" id="SSF51735">
    <property type="entry name" value="NAD(P)-binding Rossmann-fold domains"/>
    <property type="match status" value="1"/>
</dbReference>
<evidence type="ECO:0000256" key="1">
    <source>
        <dbReference type="ARBA" id="ARBA00001947"/>
    </source>
</evidence>
<evidence type="ECO:0000256" key="7">
    <source>
        <dbReference type="ARBA" id="ARBA00049164"/>
    </source>
</evidence>
<dbReference type="Gene3D" id="3.40.50.720">
    <property type="entry name" value="NAD(P)-binding Rossmann-like Domain"/>
    <property type="match status" value="1"/>
</dbReference>
<evidence type="ECO:0000256" key="9">
    <source>
        <dbReference type="RuleBase" id="RU361277"/>
    </source>
</evidence>
<keyword evidence="13" id="KW-1185">Reference proteome</keyword>
<dbReference type="EC" id="1.1.1.1" evidence="3"/>
<evidence type="ECO:0000256" key="10">
    <source>
        <dbReference type="SAM" id="MobiDB-lite"/>
    </source>
</evidence>
<evidence type="ECO:0000256" key="5">
    <source>
        <dbReference type="ARBA" id="ARBA00022833"/>
    </source>
</evidence>
<proteinExistence type="inferred from homology"/>
<evidence type="ECO:0000256" key="3">
    <source>
        <dbReference type="ARBA" id="ARBA00013190"/>
    </source>
</evidence>
<comment type="cofactor">
    <cofactor evidence="1 9">
        <name>Zn(2+)</name>
        <dbReference type="ChEBI" id="CHEBI:29105"/>
    </cofactor>
</comment>
<dbReference type="Pfam" id="PF08240">
    <property type="entry name" value="ADH_N"/>
    <property type="match status" value="1"/>
</dbReference>
<organism evidence="12 13">
    <name type="scientific">Nocardioides nanhaiensis</name>
    <dbReference type="NCBI Taxonomy" id="1476871"/>
    <lineage>
        <taxon>Bacteria</taxon>
        <taxon>Bacillati</taxon>
        <taxon>Actinomycetota</taxon>
        <taxon>Actinomycetes</taxon>
        <taxon>Propionibacteriales</taxon>
        <taxon>Nocardioidaceae</taxon>
        <taxon>Nocardioides</taxon>
    </lineage>
</organism>
<dbReference type="Pfam" id="PF00107">
    <property type="entry name" value="ADH_zinc_N"/>
    <property type="match status" value="1"/>
</dbReference>
<dbReference type="InterPro" id="IPR036291">
    <property type="entry name" value="NAD(P)-bd_dom_sf"/>
</dbReference>
<evidence type="ECO:0000259" key="11">
    <source>
        <dbReference type="SMART" id="SM00829"/>
    </source>
</evidence>
<keyword evidence="4 9" id="KW-0479">Metal-binding</keyword>
<dbReference type="SMART" id="SM00829">
    <property type="entry name" value="PKS_ER"/>
    <property type="match status" value="1"/>
</dbReference>
<name>A0ABP8VSN7_9ACTN</name>
<comment type="catalytic activity">
    <reaction evidence="7">
        <text>a secondary alcohol + NAD(+) = a ketone + NADH + H(+)</text>
        <dbReference type="Rhea" id="RHEA:10740"/>
        <dbReference type="ChEBI" id="CHEBI:15378"/>
        <dbReference type="ChEBI" id="CHEBI:17087"/>
        <dbReference type="ChEBI" id="CHEBI:35681"/>
        <dbReference type="ChEBI" id="CHEBI:57540"/>
        <dbReference type="ChEBI" id="CHEBI:57945"/>
        <dbReference type="EC" id="1.1.1.1"/>
    </reaction>
</comment>
<dbReference type="InterPro" id="IPR002328">
    <property type="entry name" value="ADH_Zn_CS"/>
</dbReference>
<dbReference type="PANTHER" id="PTHR42940">
    <property type="entry name" value="ALCOHOL DEHYDROGENASE 1-RELATED"/>
    <property type="match status" value="1"/>
</dbReference>
<keyword evidence="5 9" id="KW-0862">Zinc</keyword>
<dbReference type="EMBL" id="BAABIM010000001">
    <property type="protein sequence ID" value="GAA4671555.1"/>
    <property type="molecule type" value="Genomic_DNA"/>
</dbReference>
<feature type="region of interest" description="Disordered" evidence="10">
    <location>
        <begin position="1"/>
        <end position="22"/>
    </location>
</feature>
<evidence type="ECO:0000256" key="2">
    <source>
        <dbReference type="ARBA" id="ARBA00008072"/>
    </source>
</evidence>
<dbReference type="InterPro" id="IPR020843">
    <property type="entry name" value="ER"/>
</dbReference>
<dbReference type="PROSITE" id="PS00059">
    <property type="entry name" value="ADH_ZINC"/>
    <property type="match status" value="1"/>
</dbReference>
<dbReference type="PANTHER" id="PTHR42940:SF8">
    <property type="entry name" value="VACUOLAR PROTEIN SORTING-ASSOCIATED PROTEIN 11"/>
    <property type="match status" value="1"/>
</dbReference>
<evidence type="ECO:0000256" key="4">
    <source>
        <dbReference type="ARBA" id="ARBA00022723"/>
    </source>
</evidence>
<comment type="caution">
    <text evidence="12">The sequence shown here is derived from an EMBL/GenBank/DDBJ whole genome shotgun (WGS) entry which is preliminary data.</text>
</comment>
<protein>
    <recommendedName>
        <fullName evidence="3">alcohol dehydrogenase</fullName>
        <ecNumber evidence="3">1.1.1.1</ecNumber>
    </recommendedName>
</protein>
<feature type="domain" description="Enoyl reductase (ER)" evidence="11">
    <location>
        <begin position="7"/>
        <end position="334"/>
    </location>
</feature>
<dbReference type="RefSeq" id="WP_345262489.1">
    <property type="nucleotide sequence ID" value="NZ_BAABIM010000001.1"/>
</dbReference>
<keyword evidence="6" id="KW-0560">Oxidoreductase</keyword>
<dbReference type="SUPFAM" id="SSF50129">
    <property type="entry name" value="GroES-like"/>
    <property type="match status" value="1"/>
</dbReference>
<evidence type="ECO:0000313" key="12">
    <source>
        <dbReference type="EMBL" id="GAA4671555.1"/>
    </source>
</evidence>
<dbReference type="Proteomes" id="UP001500621">
    <property type="component" value="Unassembled WGS sequence"/>
</dbReference>
<reference evidence="13" key="1">
    <citation type="journal article" date="2019" name="Int. J. Syst. Evol. Microbiol.">
        <title>The Global Catalogue of Microorganisms (GCM) 10K type strain sequencing project: providing services to taxonomists for standard genome sequencing and annotation.</title>
        <authorList>
            <consortium name="The Broad Institute Genomics Platform"/>
            <consortium name="The Broad Institute Genome Sequencing Center for Infectious Disease"/>
            <person name="Wu L."/>
            <person name="Ma J."/>
        </authorList>
    </citation>
    <scope>NUCLEOTIDE SEQUENCE [LARGE SCALE GENOMIC DNA]</scope>
    <source>
        <strain evidence="13">JCM 18127</strain>
    </source>
</reference>
<comment type="similarity">
    <text evidence="2 9">Belongs to the zinc-containing alcohol dehydrogenase family.</text>
</comment>
<dbReference type="Gene3D" id="3.90.180.10">
    <property type="entry name" value="Medium-chain alcohol dehydrogenases, catalytic domain"/>
    <property type="match status" value="1"/>
</dbReference>